<accession>A0A4Y7Q0E7</accession>
<dbReference type="OrthoDB" id="3365698at2759"/>
<gene>
    <name evidence="1" type="ORF">BD410DRAFT_829558</name>
</gene>
<evidence type="ECO:0000313" key="2">
    <source>
        <dbReference type="Proteomes" id="UP000294933"/>
    </source>
</evidence>
<dbReference type="STRING" id="50990.A0A4Y7Q0E7"/>
<dbReference type="EMBL" id="ML170186">
    <property type="protein sequence ID" value="TDL20708.1"/>
    <property type="molecule type" value="Genomic_DNA"/>
</dbReference>
<reference evidence="1 2" key="1">
    <citation type="submission" date="2018-06" db="EMBL/GenBank/DDBJ databases">
        <title>A transcriptomic atlas of mushroom development highlights an independent origin of complex multicellularity.</title>
        <authorList>
            <consortium name="DOE Joint Genome Institute"/>
            <person name="Krizsan K."/>
            <person name="Almasi E."/>
            <person name="Merenyi Z."/>
            <person name="Sahu N."/>
            <person name="Viragh M."/>
            <person name="Koszo T."/>
            <person name="Mondo S."/>
            <person name="Kiss B."/>
            <person name="Balint B."/>
            <person name="Kues U."/>
            <person name="Barry K."/>
            <person name="Hegedus J.C."/>
            <person name="Henrissat B."/>
            <person name="Johnson J."/>
            <person name="Lipzen A."/>
            <person name="Ohm R."/>
            <person name="Nagy I."/>
            <person name="Pangilinan J."/>
            <person name="Yan J."/>
            <person name="Xiong Y."/>
            <person name="Grigoriev I.V."/>
            <person name="Hibbett D.S."/>
            <person name="Nagy L.G."/>
        </authorList>
    </citation>
    <scope>NUCLEOTIDE SEQUENCE [LARGE SCALE GENOMIC DNA]</scope>
    <source>
        <strain evidence="1 2">SZMC22713</strain>
    </source>
</reference>
<protein>
    <submittedName>
        <fullName evidence="1">Uncharacterized protein</fullName>
    </submittedName>
</protein>
<evidence type="ECO:0000313" key="1">
    <source>
        <dbReference type="EMBL" id="TDL20708.1"/>
    </source>
</evidence>
<dbReference type="InterPro" id="IPR032675">
    <property type="entry name" value="LRR_dom_sf"/>
</dbReference>
<dbReference type="Gene3D" id="3.80.10.10">
    <property type="entry name" value="Ribonuclease Inhibitor"/>
    <property type="match status" value="1"/>
</dbReference>
<dbReference type="Gene3D" id="1.20.1280.50">
    <property type="match status" value="1"/>
</dbReference>
<keyword evidence="2" id="KW-1185">Reference proteome</keyword>
<dbReference type="AlphaFoldDB" id="A0A4Y7Q0E7"/>
<organism evidence="1 2">
    <name type="scientific">Rickenella mellea</name>
    <dbReference type="NCBI Taxonomy" id="50990"/>
    <lineage>
        <taxon>Eukaryota</taxon>
        <taxon>Fungi</taxon>
        <taxon>Dikarya</taxon>
        <taxon>Basidiomycota</taxon>
        <taxon>Agaricomycotina</taxon>
        <taxon>Agaricomycetes</taxon>
        <taxon>Hymenochaetales</taxon>
        <taxon>Rickenellaceae</taxon>
        <taxon>Rickenella</taxon>
    </lineage>
</organism>
<name>A0A4Y7Q0E7_9AGAM</name>
<proteinExistence type="predicted"/>
<dbReference type="VEuPathDB" id="FungiDB:BD410DRAFT_829558"/>
<dbReference type="Proteomes" id="UP000294933">
    <property type="component" value="Unassembled WGS sequence"/>
</dbReference>
<sequence>MTTVNIFTQTIDHLLAALTRLKNHEGHVNAPSVWVDGVDEVPTPQPTLFEKYDAVKESDLPFISHLRHFRSSLTILKHERAVLFRLLDGVDGAISDMYDAYLGLELAVGIRRLPNALLSKILEFGMDFYDSYENKYPVKISQVCKRFREVALLTPSLWSKMLSHNPIVESEVFLSRSKGVSLSIYIGRPRSNKLEVLHQFLDLVTPHSARWSSLFLVSSDADVLDVLRSYPAPSLPRVTEYLTPRSLSDASALPQWELGKLVHITGHTPLPFVHWKSTLMDCHLSFDRDLDLNALSESLRDLSSLETLTVEFYGACRNNNQPFIETELEDNPLPNLKAFKFMLSDGSENGVVMDFLRRSVPLTQLVSLSITLEYDEYATVLADLIQPILLESGSYSNLKNFDFEYRAEIIDFEDLLFQMPQLEHLTIGRAGSRPIGAESVFLDDADTPWSYYQPLKTLSFLNTTDLDEAYLVALGDKLTNERNAPTFQMLCLFRCEDVDERVLRRLELRMNGKLEWTIQPEVY</sequence>